<proteinExistence type="predicted"/>
<reference evidence="1 2" key="1">
    <citation type="journal article" date="2015" name="Genome Announc.">
        <title>Genome Sequence of Mushroom Soft-Rot Pathogen Janthinobacterium agaricidamnosum.</title>
        <authorList>
            <person name="Graupner K."/>
            <person name="Lackner G."/>
            <person name="Hertweck C."/>
        </authorList>
    </citation>
    <scope>NUCLEOTIDE SEQUENCE [LARGE SCALE GENOMIC DNA]</scope>
    <source>
        <strain evidence="2">NBRC 102515 / DSM 9628</strain>
    </source>
</reference>
<dbReference type="STRING" id="1349767.GJA_2715"/>
<dbReference type="KEGG" id="jag:GJA_2715"/>
<dbReference type="PATRIC" id="fig|1349767.4.peg.4441"/>
<dbReference type="AlphaFoldDB" id="W0V640"/>
<dbReference type="EMBL" id="HG322949">
    <property type="protein sequence ID" value="CDG83346.1"/>
    <property type="molecule type" value="Genomic_DNA"/>
</dbReference>
<organism evidence="1 2">
    <name type="scientific">Janthinobacterium agaricidamnosum NBRC 102515 = DSM 9628</name>
    <dbReference type="NCBI Taxonomy" id="1349767"/>
    <lineage>
        <taxon>Bacteria</taxon>
        <taxon>Pseudomonadati</taxon>
        <taxon>Pseudomonadota</taxon>
        <taxon>Betaproteobacteria</taxon>
        <taxon>Burkholderiales</taxon>
        <taxon>Oxalobacteraceae</taxon>
        <taxon>Janthinobacterium</taxon>
    </lineage>
</organism>
<keyword evidence="2" id="KW-1185">Reference proteome</keyword>
<protein>
    <submittedName>
        <fullName evidence="1">Uncharacterized protein</fullName>
    </submittedName>
</protein>
<evidence type="ECO:0000313" key="1">
    <source>
        <dbReference type="EMBL" id="CDG83346.1"/>
    </source>
</evidence>
<name>W0V640_9BURK</name>
<accession>W0V640</accession>
<evidence type="ECO:0000313" key="2">
    <source>
        <dbReference type="Proteomes" id="UP000027604"/>
    </source>
</evidence>
<dbReference type="HOGENOM" id="CLU_3153760_0_0_4"/>
<dbReference type="Proteomes" id="UP000027604">
    <property type="component" value="Chromosome I"/>
</dbReference>
<sequence>MSGSGFGISYGTRTTTVDQERDATTQIGGSAVTKVPYAEALVGRIFYR</sequence>
<gene>
    <name evidence="1" type="ORF">GJA_2715</name>
</gene>
<dbReference type="RefSeq" id="WP_156484177.1">
    <property type="nucleotide sequence ID" value="NZ_BCTH01000146.1"/>
</dbReference>